<sequence>MNEIEIGKKIDAKDLFDAIKNSGYMTERGYKILYARKFHERKTEKTKTSGVEIKKSVESNKIIGYGFCFHADAKELKGIKYVHLRINSGVVSAFSYTITMGNENEIEEDLVNLANLLKSSRSNSAKRHAEK</sequence>
<name>A0A1G2LZB9_9BACT</name>
<dbReference type="AlphaFoldDB" id="A0A1G2LZB9"/>
<reference evidence="1 2" key="1">
    <citation type="journal article" date="2016" name="Nat. Commun.">
        <title>Thousands of microbial genomes shed light on interconnected biogeochemical processes in an aquifer system.</title>
        <authorList>
            <person name="Anantharaman K."/>
            <person name="Brown C.T."/>
            <person name="Hug L.A."/>
            <person name="Sharon I."/>
            <person name="Castelle C.J."/>
            <person name="Probst A.J."/>
            <person name="Thomas B.C."/>
            <person name="Singh A."/>
            <person name="Wilkins M.J."/>
            <person name="Karaoz U."/>
            <person name="Brodie E.L."/>
            <person name="Williams K.H."/>
            <person name="Hubbard S.S."/>
            <person name="Banfield J.F."/>
        </authorList>
    </citation>
    <scope>NUCLEOTIDE SEQUENCE [LARGE SCALE GENOMIC DNA]</scope>
</reference>
<evidence type="ECO:0000313" key="1">
    <source>
        <dbReference type="EMBL" id="OHA16131.1"/>
    </source>
</evidence>
<dbReference type="EMBL" id="MHRA01000002">
    <property type="protein sequence ID" value="OHA16131.1"/>
    <property type="molecule type" value="Genomic_DNA"/>
</dbReference>
<evidence type="ECO:0000313" key="2">
    <source>
        <dbReference type="Proteomes" id="UP000178116"/>
    </source>
</evidence>
<protein>
    <submittedName>
        <fullName evidence="1">Uncharacterized protein</fullName>
    </submittedName>
</protein>
<organism evidence="1 2">
    <name type="scientific">Candidatus Tagabacteria bacterium RIFCSPLOWO2_01_FULL_42_9</name>
    <dbReference type="NCBI Taxonomy" id="1802296"/>
    <lineage>
        <taxon>Bacteria</taxon>
        <taxon>Candidatus Tagaibacteriota</taxon>
    </lineage>
</organism>
<comment type="caution">
    <text evidence="1">The sequence shown here is derived from an EMBL/GenBank/DDBJ whole genome shotgun (WGS) entry which is preliminary data.</text>
</comment>
<accession>A0A1G2LZB9</accession>
<proteinExistence type="predicted"/>
<dbReference type="Proteomes" id="UP000178116">
    <property type="component" value="Unassembled WGS sequence"/>
</dbReference>
<gene>
    <name evidence="1" type="ORF">A3A10_00290</name>
</gene>